<dbReference type="InterPro" id="IPR001547">
    <property type="entry name" value="Glyco_hydro_5"/>
</dbReference>
<organism evidence="7 8">
    <name type="scientific">Cytophaga hutchinsonii (strain ATCC 33406 / DSM 1761 / CIP 103989 / NBRC 15051 / NCIMB 9469 / D465)</name>
    <dbReference type="NCBI Taxonomy" id="269798"/>
    <lineage>
        <taxon>Bacteria</taxon>
        <taxon>Pseudomonadati</taxon>
        <taxon>Bacteroidota</taxon>
        <taxon>Cytophagia</taxon>
        <taxon>Cytophagales</taxon>
        <taxon>Cytophagaceae</taxon>
        <taxon>Cytophaga</taxon>
    </lineage>
</organism>
<dbReference type="InterPro" id="IPR018087">
    <property type="entry name" value="Glyco_hydro_5_CS"/>
</dbReference>
<feature type="domain" description="Glycoside hydrolase family 5" evidence="4">
    <location>
        <begin position="46"/>
        <end position="293"/>
    </location>
</feature>
<dbReference type="GO" id="GO:0000272">
    <property type="term" value="P:polysaccharide catabolic process"/>
    <property type="evidence" value="ECO:0007669"/>
    <property type="project" value="InterPro"/>
</dbReference>
<evidence type="ECO:0000313" key="7">
    <source>
        <dbReference type="EMBL" id="ABG58383.1"/>
    </source>
</evidence>
<feature type="domain" description="Secretion system C-terminal sorting" evidence="5">
    <location>
        <begin position="1231"/>
        <end position="1300"/>
    </location>
</feature>
<dbReference type="Pfam" id="PF19081">
    <property type="entry name" value="Ig_7"/>
    <property type="match status" value="2"/>
</dbReference>
<sequence>MNIRSTLQAGLITLAMVFCSMLAVNAQTTPVQKYGQLKIFNGKVSDQNNNPVVLRGMSLFWSGYPEGAPYYNATTVKWLRDDWCVDVVRAAMSVETGSSNYVNNPAAEMAKVKAVIDACIANGVYVIVDFHTHNAENYKNQAKTFFTEIATTYGNVPNVLYETFNEPIYQSWSGTIKPYHNELIQTIRAKDPDNIIICGTRTYSQEVDEAANDPVTGTNIAYTVHYYANSHQGSLRQKVTNALNKGVAIFATEYGTTDASGNGGYNPGESQTWWNFLEANKISSANWSVTNKNETSAALKPGTGISNWTTNDLTASGALVRAYLKGKCNVTVTTGSVTVAFAGNKIVYDAGETVTMTATATVANGTISKVEFYSGTTLLNSDASSPYTFSTSTLASGGHSITAKSYDAAGAVIAISPVYVISIIGASNVATTGITDQFENTDQFSELTGGVNGASCGTATAAAAAGIYWFEDRDAATPFKAEATRTGNGTLQYLISQPQKSYNVIGFNFGEYCQGTTKQKYTLDLTQNAVLQLTVAAPATNTATLDLKFQMKDADGTVIAINKTFLTETVATNWYKYEIGFSKNHLAPDYLSLAPGTTTNFSFDFKNTLSIKNPNNPNFPTDINLNNTDFDFSKVVEVVIIPVNKQDTGTPNYDPLAFTDQKIIFSGLKLGNPALGVDICTTPKAVTTATKSYCQNATNAVALTATGTAGLTLKWYASATGGVANTVAPIPSTSVAGDQTYYVSQAVPGSSTCEGPRTELKVTIVPAATSDAGQDVTITSATSASLTAVGSSAGTWSTYSVPTGATVTFSPSATSAAVTANGLTVNGTYGFVYTVAGTGSCASAKDSVAVTKTVPPCTTPNAVTPADISYCRGSLNAVPLTASGLATGNKFQWYTNATGGAASDNAPTPSTTTAGITTYYVSQVSTTNASCESVRSPLKVTIVAPATASAGNTIAISTETSVTLTGTGSAVGTWSLLIKPTGAGTVTFSPTTGASVTASGLTVDGTYTFTYTVQGTSPCGAVAASVNVNKTSPSCTNPATANAGNNQTISTATSATLTGSGSSAGTWSVQNKPGAANVTFSGTGASVTANGLTADGVYTFVYTVSATSPCVAATSTMTVTKTTPVCTNPTVANAGMDQTISTANTVTLTGTGTTAGTWTVFSKPAGTTVTITPSGTAATVTASGLTATGVYEFTYTVNGVSPCITASDVMKVTKSTTTAINSAYLNDNIELYPNPVTETLFIGMDRVEGSKSLTVVDMLGKIVYAADAVSIANIDMSDLSRGMYFVHIETESGKITKSVIKQ</sequence>
<evidence type="ECO:0000313" key="8">
    <source>
        <dbReference type="Proteomes" id="UP000001822"/>
    </source>
</evidence>
<keyword evidence="1 7" id="KW-0378">Hydrolase</keyword>
<dbReference type="Gene3D" id="2.60.40.10">
    <property type="entry name" value="Immunoglobulins"/>
    <property type="match status" value="4"/>
</dbReference>
<dbReference type="SUPFAM" id="SSF51445">
    <property type="entry name" value="(Trans)glycosidases"/>
    <property type="match status" value="1"/>
</dbReference>
<name>A0A6N4SQ01_CYTH3</name>
<dbReference type="RefSeq" id="WP_011584498.1">
    <property type="nucleotide sequence ID" value="NC_008255.1"/>
</dbReference>
<keyword evidence="2 7" id="KW-0326">Glycosidase</keyword>
<dbReference type="Pfam" id="PF00150">
    <property type="entry name" value="Cellulase"/>
    <property type="match status" value="1"/>
</dbReference>
<dbReference type="GO" id="GO:0004553">
    <property type="term" value="F:hydrolase activity, hydrolyzing O-glycosyl compounds"/>
    <property type="evidence" value="ECO:0007669"/>
    <property type="project" value="InterPro"/>
</dbReference>
<dbReference type="Pfam" id="PF18962">
    <property type="entry name" value="Por_Secre_tail"/>
    <property type="match status" value="1"/>
</dbReference>
<evidence type="ECO:0000256" key="2">
    <source>
        <dbReference type="ARBA" id="ARBA00023295"/>
    </source>
</evidence>
<evidence type="ECO:0000259" key="6">
    <source>
        <dbReference type="Pfam" id="PF19081"/>
    </source>
</evidence>
<dbReference type="KEGG" id="chu:CHU_1107"/>
<protein>
    <submittedName>
        <fullName evidence="7">CHU large protein endoglucanase, glycoside hydrolase family 5 protein</fullName>
        <ecNumber evidence="7">3.2.1.-</ecNumber>
    </submittedName>
</protein>
<feature type="signal peptide" evidence="3">
    <location>
        <begin position="1"/>
        <end position="26"/>
    </location>
</feature>
<dbReference type="Proteomes" id="UP000001822">
    <property type="component" value="Chromosome"/>
</dbReference>
<dbReference type="EC" id="3.2.1.-" evidence="7"/>
<dbReference type="OrthoDB" id="154460at2"/>
<feature type="domain" description="Ig-like" evidence="6">
    <location>
        <begin position="683"/>
        <end position="766"/>
    </location>
</feature>
<evidence type="ECO:0000256" key="3">
    <source>
        <dbReference type="SAM" id="SignalP"/>
    </source>
</evidence>
<dbReference type="InterPro" id="IPR017853">
    <property type="entry name" value="GH"/>
</dbReference>
<dbReference type="InterPro" id="IPR013783">
    <property type="entry name" value="Ig-like_fold"/>
</dbReference>
<feature type="domain" description="Ig-like" evidence="6">
    <location>
        <begin position="862"/>
        <end position="942"/>
    </location>
</feature>
<reference evidence="7 8" key="1">
    <citation type="journal article" date="2007" name="Appl. Environ. Microbiol.">
        <title>Genome sequence of the cellulolytic gliding bacterium Cytophaga hutchinsonii.</title>
        <authorList>
            <person name="Xie G."/>
            <person name="Bruce D.C."/>
            <person name="Challacombe J.F."/>
            <person name="Chertkov O."/>
            <person name="Detter J.C."/>
            <person name="Gilna P."/>
            <person name="Han C.S."/>
            <person name="Lucas S."/>
            <person name="Misra M."/>
            <person name="Myers G.L."/>
            <person name="Richardson P."/>
            <person name="Tapia R."/>
            <person name="Thayer N."/>
            <person name="Thompson L.S."/>
            <person name="Brettin T.S."/>
            <person name="Henrissat B."/>
            <person name="Wilson D.B."/>
            <person name="McBride M.J."/>
        </authorList>
    </citation>
    <scope>NUCLEOTIDE SEQUENCE [LARGE SCALE GENOMIC DNA]</scope>
    <source>
        <strain evidence="8">ATCC 33406 / DSM 1761 / CIP 103989 / NBRC 15051 / NCIMB 9469 / D465</strain>
    </source>
</reference>
<dbReference type="PROSITE" id="PS00659">
    <property type="entry name" value="GLYCOSYL_HYDROL_F5"/>
    <property type="match status" value="1"/>
</dbReference>
<dbReference type="PANTHER" id="PTHR34142:SF1">
    <property type="entry name" value="GLYCOSIDE HYDROLASE FAMILY 5 DOMAIN-CONTAINING PROTEIN"/>
    <property type="match status" value="1"/>
</dbReference>
<dbReference type="Pfam" id="PF17957">
    <property type="entry name" value="Big_7"/>
    <property type="match status" value="1"/>
</dbReference>
<dbReference type="InterPro" id="IPR044023">
    <property type="entry name" value="Ig_7"/>
</dbReference>
<feature type="chain" id="PRO_5026800745" evidence="3">
    <location>
        <begin position="27"/>
        <end position="1302"/>
    </location>
</feature>
<evidence type="ECO:0000256" key="1">
    <source>
        <dbReference type="ARBA" id="ARBA00022801"/>
    </source>
</evidence>
<dbReference type="InterPro" id="IPR026444">
    <property type="entry name" value="Secre_tail"/>
</dbReference>
<keyword evidence="3" id="KW-0732">Signal</keyword>
<dbReference type="PANTHER" id="PTHR34142">
    <property type="entry name" value="ENDO-BETA-1,4-GLUCANASE A"/>
    <property type="match status" value="1"/>
</dbReference>
<dbReference type="EMBL" id="CP000383">
    <property type="protein sequence ID" value="ABG58383.1"/>
    <property type="molecule type" value="Genomic_DNA"/>
</dbReference>
<dbReference type="Gene3D" id="3.20.20.80">
    <property type="entry name" value="Glycosidases"/>
    <property type="match status" value="1"/>
</dbReference>
<keyword evidence="8" id="KW-1185">Reference proteome</keyword>
<dbReference type="NCBIfam" id="TIGR04183">
    <property type="entry name" value="Por_Secre_tail"/>
    <property type="match status" value="1"/>
</dbReference>
<accession>A0A6N4SQ01</accession>
<gene>
    <name evidence="7" type="ordered locus">CHU_1107</name>
</gene>
<proteinExistence type="predicted"/>
<evidence type="ECO:0000259" key="5">
    <source>
        <dbReference type="Pfam" id="PF18962"/>
    </source>
</evidence>
<evidence type="ECO:0000259" key="4">
    <source>
        <dbReference type="Pfam" id="PF00150"/>
    </source>
</evidence>